<gene>
    <name evidence="1" type="ORF">Bhyg_13737</name>
</gene>
<dbReference type="Proteomes" id="UP001151699">
    <property type="component" value="Chromosome C"/>
</dbReference>
<dbReference type="AlphaFoldDB" id="A0A9Q0MP67"/>
<keyword evidence="2" id="KW-1185">Reference proteome</keyword>
<accession>A0A9Q0MP67</accession>
<feature type="non-terminal residue" evidence="1">
    <location>
        <position position="1"/>
    </location>
</feature>
<feature type="non-terminal residue" evidence="1">
    <location>
        <position position="124"/>
    </location>
</feature>
<protein>
    <submittedName>
        <fullName evidence="1">Uncharacterized protein</fullName>
    </submittedName>
</protein>
<comment type="caution">
    <text evidence="1">The sequence shown here is derived from an EMBL/GenBank/DDBJ whole genome shotgun (WGS) entry which is preliminary data.</text>
</comment>
<reference evidence="1" key="1">
    <citation type="submission" date="2022-07" db="EMBL/GenBank/DDBJ databases">
        <authorList>
            <person name="Trinca V."/>
            <person name="Uliana J.V.C."/>
            <person name="Torres T.T."/>
            <person name="Ward R.J."/>
            <person name="Monesi N."/>
        </authorList>
    </citation>
    <scope>NUCLEOTIDE SEQUENCE</scope>
    <source>
        <strain evidence="1">HSMRA1968</strain>
        <tissue evidence="1">Whole embryos</tissue>
    </source>
</reference>
<evidence type="ECO:0000313" key="1">
    <source>
        <dbReference type="EMBL" id="KAJ6635154.1"/>
    </source>
</evidence>
<proteinExistence type="predicted"/>
<organism evidence="1 2">
    <name type="scientific">Pseudolycoriella hygida</name>
    <dbReference type="NCBI Taxonomy" id="35572"/>
    <lineage>
        <taxon>Eukaryota</taxon>
        <taxon>Metazoa</taxon>
        <taxon>Ecdysozoa</taxon>
        <taxon>Arthropoda</taxon>
        <taxon>Hexapoda</taxon>
        <taxon>Insecta</taxon>
        <taxon>Pterygota</taxon>
        <taxon>Neoptera</taxon>
        <taxon>Endopterygota</taxon>
        <taxon>Diptera</taxon>
        <taxon>Nematocera</taxon>
        <taxon>Sciaroidea</taxon>
        <taxon>Sciaridae</taxon>
        <taxon>Pseudolycoriella</taxon>
    </lineage>
</organism>
<evidence type="ECO:0000313" key="2">
    <source>
        <dbReference type="Proteomes" id="UP001151699"/>
    </source>
</evidence>
<dbReference type="EMBL" id="WJQU01000004">
    <property type="protein sequence ID" value="KAJ6635154.1"/>
    <property type="molecule type" value="Genomic_DNA"/>
</dbReference>
<sequence>TNRSVKRDVDVLICVIKSKLEKKFLHQILVQHHTFENGNRIIIEIIDVQLSTESDNVEKLTKADVGRLVSTENNKLSFRLVDEDQTQRNRKGKTRAACWANFKRLYFDEKPLSFVTCNHCANVF</sequence>
<name>A0A9Q0MP67_9DIPT</name>